<organism evidence="2 3">
    <name type="scientific">Candidatus Roizmanbacteria bacterium GW2011_GWA1_41_13</name>
    <dbReference type="NCBI Taxonomy" id="1618474"/>
    <lineage>
        <taxon>Bacteria</taxon>
        <taxon>Candidatus Roizmaniibacteriota</taxon>
    </lineage>
</organism>
<evidence type="ECO:0000313" key="2">
    <source>
        <dbReference type="EMBL" id="KKR91546.1"/>
    </source>
</evidence>
<dbReference type="InterPro" id="IPR056133">
    <property type="entry name" value="DUF7716"/>
</dbReference>
<reference evidence="2 3" key="1">
    <citation type="journal article" date="2015" name="Nature">
        <title>rRNA introns, odd ribosomes, and small enigmatic genomes across a large radiation of phyla.</title>
        <authorList>
            <person name="Brown C.T."/>
            <person name="Hug L.A."/>
            <person name="Thomas B.C."/>
            <person name="Sharon I."/>
            <person name="Castelle C.J."/>
            <person name="Singh A."/>
            <person name="Wilkins M.J."/>
            <person name="Williams K.H."/>
            <person name="Banfield J.F."/>
        </authorList>
    </citation>
    <scope>NUCLEOTIDE SEQUENCE [LARGE SCALE GENOMIC DNA]</scope>
</reference>
<accession>A0A0G0UVH5</accession>
<evidence type="ECO:0000313" key="3">
    <source>
        <dbReference type="Proteomes" id="UP000034961"/>
    </source>
</evidence>
<protein>
    <recommendedName>
        <fullName evidence="1">DUF7716 domain-containing protein</fullName>
    </recommendedName>
</protein>
<dbReference type="Proteomes" id="UP000034961">
    <property type="component" value="Unassembled WGS sequence"/>
</dbReference>
<dbReference type="Pfam" id="PF24832">
    <property type="entry name" value="DUF7716"/>
    <property type="match status" value="1"/>
</dbReference>
<comment type="caution">
    <text evidence="2">The sequence shown here is derived from an EMBL/GenBank/DDBJ whole genome shotgun (WGS) entry which is preliminary data.</text>
</comment>
<proteinExistence type="predicted"/>
<evidence type="ECO:0000259" key="1">
    <source>
        <dbReference type="Pfam" id="PF24832"/>
    </source>
</evidence>
<feature type="domain" description="DUF7716" evidence="1">
    <location>
        <begin position="6"/>
        <end position="108"/>
    </location>
</feature>
<dbReference type="EMBL" id="LCAN01000035">
    <property type="protein sequence ID" value="KKR91546.1"/>
    <property type="molecule type" value="Genomic_DNA"/>
</dbReference>
<gene>
    <name evidence="2" type="ORF">UU41_C0035G0011</name>
</gene>
<dbReference type="AlphaFoldDB" id="A0A0G0UVH5"/>
<name>A0A0G0UVH5_9BACT</name>
<sequence length="112" mass="13025">MNNQLLSLIHILKNTNNFEWDTTLWCQGKKPFAIYTLCSVFRYGLVEGENPQDPQYIQAQENNLKYALNMAAAQDIVSNLKQQKQNITDDDLLNAFNFYMENDAFIDIKLDI</sequence>